<organism evidence="1">
    <name type="scientific">Paenibacillus sp. BIHB 4019</name>
    <dbReference type="NCBI Taxonomy" id="1870819"/>
    <lineage>
        <taxon>Bacteria</taxon>
        <taxon>Bacillati</taxon>
        <taxon>Bacillota</taxon>
        <taxon>Bacilli</taxon>
        <taxon>Bacillales</taxon>
        <taxon>Paenibacillaceae</taxon>
        <taxon>Paenibacillus</taxon>
    </lineage>
</organism>
<sequence>MQYKRFILFSIVIMALLILLVNTSLFQENAAKAASHYYVRSHYASSEFTFLKIIYDTDHGNYTVTYKDNMEQQFSFTMAPRYFPVFVRYDPLESRL</sequence>
<protein>
    <recommendedName>
        <fullName evidence="2">DUF3139 domain-containing protein</fullName>
    </recommendedName>
</protein>
<name>A0A1B2DIY6_9BACL</name>
<dbReference type="AlphaFoldDB" id="A0A1B2DIY6"/>
<accession>A0A1B2DIY6</accession>
<reference evidence="1" key="1">
    <citation type="submission" date="2016-08" db="EMBL/GenBank/DDBJ databases">
        <title>Complete Genome Seqeunce of Paenibacillus sp. BIHB 4019 from tea rhizoplane.</title>
        <authorList>
            <person name="Thakur R."/>
            <person name="Swarnkar M.K."/>
            <person name="Gulati A."/>
        </authorList>
    </citation>
    <scope>NUCLEOTIDE SEQUENCE [LARGE SCALE GENOMIC DNA]</scope>
    <source>
        <strain evidence="1">BIHB4019</strain>
    </source>
</reference>
<dbReference type="EMBL" id="CP016808">
    <property type="protein sequence ID" value="ANY67635.1"/>
    <property type="molecule type" value="Genomic_DNA"/>
</dbReference>
<evidence type="ECO:0008006" key="2">
    <source>
        <dbReference type="Google" id="ProtNLM"/>
    </source>
</evidence>
<gene>
    <name evidence="1" type="ORF">BBD42_14975</name>
</gene>
<evidence type="ECO:0000313" key="1">
    <source>
        <dbReference type="EMBL" id="ANY67635.1"/>
    </source>
</evidence>
<dbReference type="RefSeq" id="WP_099518821.1">
    <property type="nucleotide sequence ID" value="NZ_CP016808.1"/>
</dbReference>
<proteinExistence type="predicted"/>